<gene>
    <name evidence="4" type="ORF">CH338_14615</name>
</gene>
<feature type="transmembrane region" description="Helical" evidence="2">
    <location>
        <begin position="223"/>
        <end position="239"/>
    </location>
</feature>
<dbReference type="OrthoDB" id="5186924at2"/>
<feature type="domain" description="DUF1468" evidence="3">
    <location>
        <begin position="139"/>
        <end position="270"/>
    </location>
</feature>
<feature type="transmembrane region" description="Helical" evidence="2">
    <location>
        <begin position="246"/>
        <end position="267"/>
    </location>
</feature>
<evidence type="ECO:0000313" key="5">
    <source>
        <dbReference type="Proteomes" id="UP000248863"/>
    </source>
</evidence>
<keyword evidence="2" id="KW-0472">Membrane</keyword>
<keyword evidence="2" id="KW-0812">Transmembrane</keyword>
<dbReference type="Proteomes" id="UP000248863">
    <property type="component" value="Unassembled WGS sequence"/>
</dbReference>
<dbReference type="InterPro" id="IPR009936">
    <property type="entry name" value="DUF1468"/>
</dbReference>
<evidence type="ECO:0000259" key="3">
    <source>
        <dbReference type="Pfam" id="PF07331"/>
    </source>
</evidence>
<name>A0A327KGI3_9BRAD</name>
<dbReference type="AlphaFoldDB" id="A0A327KGI3"/>
<feature type="region of interest" description="Disordered" evidence="1">
    <location>
        <begin position="1"/>
        <end position="56"/>
    </location>
</feature>
<proteinExistence type="predicted"/>
<protein>
    <recommendedName>
        <fullName evidence="3">DUF1468 domain-containing protein</fullName>
    </recommendedName>
</protein>
<feature type="transmembrane region" description="Helical" evidence="2">
    <location>
        <begin position="134"/>
        <end position="157"/>
    </location>
</feature>
<feature type="transmembrane region" description="Helical" evidence="2">
    <location>
        <begin position="200"/>
        <end position="217"/>
    </location>
</feature>
<dbReference type="Pfam" id="PF07331">
    <property type="entry name" value="TctB"/>
    <property type="match status" value="1"/>
</dbReference>
<sequence length="277" mass="29708">MPDRLPRGRCATKRLADQIGTDREVRCKNGPPPPTPPRHSQGRMGGGKMKRPGLSVSNVGRCDLRAAATCEAPRRSRGRGIRGAAALEAYRLPSPRSRSEWRGGGGGGGNAARSNAAILPLQSRHREVPVQLRLTTDLVTGLLFVSLGLFAIVYGWNYPIGTPSRIGPGYYPLLVSSGLVLLGLILVGRSLVIPGDRIEGIALRPLVFVLLGTVLFGLLVEKAGFVISGILVVVLARLADRDFRPLEVALLAAGLVAFIALLFWLGLSLPLHPFPRW</sequence>
<accession>A0A327KGI3</accession>
<keyword evidence="2" id="KW-1133">Transmembrane helix</keyword>
<evidence type="ECO:0000313" key="4">
    <source>
        <dbReference type="EMBL" id="RAI37870.1"/>
    </source>
</evidence>
<keyword evidence="5" id="KW-1185">Reference proteome</keyword>
<feature type="transmembrane region" description="Helical" evidence="2">
    <location>
        <begin position="169"/>
        <end position="188"/>
    </location>
</feature>
<organism evidence="4 5">
    <name type="scientific">Rhodoplanes elegans</name>
    <dbReference type="NCBI Taxonomy" id="29408"/>
    <lineage>
        <taxon>Bacteria</taxon>
        <taxon>Pseudomonadati</taxon>
        <taxon>Pseudomonadota</taxon>
        <taxon>Alphaproteobacteria</taxon>
        <taxon>Hyphomicrobiales</taxon>
        <taxon>Nitrobacteraceae</taxon>
        <taxon>Rhodoplanes</taxon>
    </lineage>
</organism>
<feature type="compositionally biased region" description="Basic and acidic residues" evidence="1">
    <location>
        <begin position="14"/>
        <end position="27"/>
    </location>
</feature>
<evidence type="ECO:0000256" key="1">
    <source>
        <dbReference type="SAM" id="MobiDB-lite"/>
    </source>
</evidence>
<reference evidence="4 5" key="1">
    <citation type="submission" date="2017-07" db="EMBL/GenBank/DDBJ databases">
        <title>Draft Genome Sequences of Select Purple Nonsulfur Bacteria.</title>
        <authorList>
            <person name="Lasarre B."/>
            <person name="Mckinlay J.B."/>
        </authorList>
    </citation>
    <scope>NUCLEOTIDE SEQUENCE [LARGE SCALE GENOMIC DNA]</scope>
    <source>
        <strain evidence="4 5">DSM 11907</strain>
    </source>
</reference>
<dbReference type="EMBL" id="NPEU01000157">
    <property type="protein sequence ID" value="RAI37870.1"/>
    <property type="molecule type" value="Genomic_DNA"/>
</dbReference>
<evidence type="ECO:0000256" key="2">
    <source>
        <dbReference type="SAM" id="Phobius"/>
    </source>
</evidence>
<comment type="caution">
    <text evidence="4">The sequence shown here is derived from an EMBL/GenBank/DDBJ whole genome shotgun (WGS) entry which is preliminary data.</text>
</comment>